<protein>
    <submittedName>
        <fullName evidence="2">Uncharacterized protein</fullName>
    </submittedName>
</protein>
<name>A0A1H4UJD8_9BRAD</name>
<evidence type="ECO:0000313" key="2">
    <source>
        <dbReference type="EMBL" id="SEC68763.1"/>
    </source>
</evidence>
<evidence type="ECO:0000313" key="3">
    <source>
        <dbReference type="Proteomes" id="UP000198992"/>
    </source>
</evidence>
<feature type="compositionally biased region" description="Polar residues" evidence="1">
    <location>
        <begin position="1"/>
        <end position="17"/>
    </location>
</feature>
<dbReference type="RefSeq" id="WP_092115730.1">
    <property type="nucleotide sequence ID" value="NZ_FNTH01000001.1"/>
</dbReference>
<dbReference type="EMBL" id="FNTH01000001">
    <property type="protein sequence ID" value="SEC68763.1"/>
    <property type="molecule type" value="Genomic_DNA"/>
</dbReference>
<feature type="region of interest" description="Disordered" evidence="1">
    <location>
        <begin position="1"/>
        <end position="20"/>
    </location>
</feature>
<proteinExistence type="predicted"/>
<sequence>MTARSSWMTKIRNSQAEHAQLSGEAREAARIRVTVSLEAAMSEVDAWLDETKLKTGKCSRIFRQQLAEAMSHRTTVFDEIGQLEGSDPPRPTGTKGAAPLTRGLTGLMHKHYRISSVASFAFNQKNHWRRKEKRPSWTVLPMSPAVPEIPANWCTNWSWARTRVSIQPAR</sequence>
<gene>
    <name evidence="2" type="ORF">SAMN05444164_2476</name>
</gene>
<reference evidence="2 3" key="1">
    <citation type="submission" date="2016-10" db="EMBL/GenBank/DDBJ databases">
        <authorList>
            <person name="de Groot N.N."/>
        </authorList>
    </citation>
    <scope>NUCLEOTIDE SEQUENCE [LARGE SCALE GENOMIC DNA]</scope>
    <source>
        <strain evidence="2 3">MT12</strain>
    </source>
</reference>
<accession>A0A1H4UJD8</accession>
<organism evidence="2 3">
    <name type="scientific">Bradyrhizobium erythrophlei</name>
    <dbReference type="NCBI Taxonomy" id="1437360"/>
    <lineage>
        <taxon>Bacteria</taxon>
        <taxon>Pseudomonadati</taxon>
        <taxon>Pseudomonadota</taxon>
        <taxon>Alphaproteobacteria</taxon>
        <taxon>Hyphomicrobiales</taxon>
        <taxon>Nitrobacteraceae</taxon>
        <taxon>Bradyrhizobium</taxon>
    </lineage>
</organism>
<dbReference type="AlphaFoldDB" id="A0A1H4UJD8"/>
<dbReference type="Proteomes" id="UP000198992">
    <property type="component" value="Unassembled WGS sequence"/>
</dbReference>
<evidence type="ECO:0000256" key="1">
    <source>
        <dbReference type="SAM" id="MobiDB-lite"/>
    </source>
</evidence>